<organism evidence="3">
    <name type="scientific">marine sediment metagenome</name>
    <dbReference type="NCBI Taxonomy" id="412755"/>
    <lineage>
        <taxon>unclassified sequences</taxon>
        <taxon>metagenomes</taxon>
        <taxon>ecological metagenomes</taxon>
    </lineage>
</organism>
<dbReference type="PANTHER" id="PTHR35561:SF1">
    <property type="entry name" value="RNA 2',3'-CYCLIC PHOSPHODIESTERASE"/>
    <property type="match status" value="1"/>
</dbReference>
<feature type="domain" description="A-kinase anchor protein 7-like phosphoesterase" evidence="2">
    <location>
        <begin position="5"/>
        <end position="174"/>
    </location>
</feature>
<protein>
    <recommendedName>
        <fullName evidence="2">A-kinase anchor protein 7-like phosphoesterase domain-containing protein</fullName>
    </recommendedName>
</protein>
<dbReference type="PANTHER" id="PTHR35561">
    <property type="entry name" value="RNA 2',3'-CYCLIC PHOSPHODIESTERASE"/>
    <property type="match status" value="1"/>
</dbReference>
<dbReference type="InterPro" id="IPR019510">
    <property type="entry name" value="AKAP7-like_phosphoesterase"/>
</dbReference>
<evidence type="ECO:0000313" key="3">
    <source>
        <dbReference type="EMBL" id="KKL03606.1"/>
    </source>
</evidence>
<proteinExistence type="inferred from homology"/>
<dbReference type="HAMAP" id="MF_01940">
    <property type="entry name" value="RNA_CPDase"/>
    <property type="match status" value="1"/>
</dbReference>
<dbReference type="Gene3D" id="3.90.1140.10">
    <property type="entry name" value="Cyclic phosphodiesterase"/>
    <property type="match status" value="1"/>
</dbReference>
<dbReference type="GO" id="GO:0008664">
    <property type="term" value="F:RNA 2',3'-cyclic 3'-phosphodiesterase activity"/>
    <property type="evidence" value="ECO:0007669"/>
    <property type="project" value="InterPro"/>
</dbReference>
<dbReference type="InterPro" id="IPR009097">
    <property type="entry name" value="Cyclic_Pdiesterase"/>
</dbReference>
<dbReference type="SUPFAM" id="SSF55144">
    <property type="entry name" value="LigT-like"/>
    <property type="match status" value="1"/>
</dbReference>
<dbReference type="EMBL" id="LAZR01044859">
    <property type="protein sequence ID" value="KKL03606.1"/>
    <property type="molecule type" value="Genomic_DNA"/>
</dbReference>
<dbReference type="NCBIfam" id="TIGR02258">
    <property type="entry name" value="2_5_ligase"/>
    <property type="match status" value="1"/>
</dbReference>
<gene>
    <name evidence="3" type="ORF">LCGC14_2624440</name>
</gene>
<dbReference type="GO" id="GO:0004113">
    <property type="term" value="F:2',3'-cyclic-nucleotide 3'-phosphodiesterase activity"/>
    <property type="evidence" value="ECO:0007669"/>
    <property type="project" value="InterPro"/>
</dbReference>
<keyword evidence="1" id="KW-0378">Hydrolase</keyword>
<evidence type="ECO:0000259" key="2">
    <source>
        <dbReference type="Pfam" id="PF10469"/>
    </source>
</evidence>
<dbReference type="Pfam" id="PF10469">
    <property type="entry name" value="AKAP7_NLS"/>
    <property type="match status" value="1"/>
</dbReference>
<evidence type="ECO:0000256" key="1">
    <source>
        <dbReference type="ARBA" id="ARBA00022801"/>
    </source>
</evidence>
<dbReference type="InterPro" id="IPR004175">
    <property type="entry name" value="RNA_CPDase"/>
</dbReference>
<dbReference type="AlphaFoldDB" id="A0A0F9CD41"/>
<sequence>MLRAFIAIELEKKETIEKILNFSSRLKQNQQKLKLVKSDLHMTLKFLGNIPETLAPEIYMILQEEINGKLFGGKDFKYFLKGAGQFNKFSVLWIKLVGDIEFLQVVKDSIENLLHDRLKINFDKRKQFKPHLTIGRLRKEKINYKTFETFKKLINENKNKEFGEFRINQVKLKKSDLTPTGPIYSDLVF</sequence>
<comment type="caution">
    <text evidence="3">The sequence shown here is derived from an EMBL/GenBank/DDBJ whole genome shotgun (WGS) entry which is preliminary data.</text>
</comment>
<accession>A0A0F9CD41</accession>
<name>A0A0F9CD41_9ZZZZ</name>
<reference evidence="3" key="1">
    <citation type="journal article" date="2015" name="Nature">
        <title>Complex archaea that bridge the gap between prokaryotes and eukaryotes.</title>
        <authorList>
            <person name="Spang A."/>
            <person name="Saw J.H."/>
            <person name="Jorgensen S.L."/>
            <person name="Zaremba-Niedzwiedzka K."/>
            <person name="Martijn J."/>
            <person name="Lind A.E."/>
            <person name="van Eijk R."/>
            <person name="Schleper C."/>
            <person name="Guy L."/>
            <person name="Ettema T.J."/>
        </authorList>
    </citation>
    <scope>NUCLEOTIDE SEQUENCE</scope>
</reference>